<dbReference type="RefSeq" id="WP_210089268.1">
    <property type="nucleotide sequence ID" value="NZ_JAGGKG010000009.1"/>
</dbReference>
<name>A0ABS4FSV9_9BACL</name>
<sequence length="792" mass="89244">MSSKDGNSGAKRLVPALAITLSLILPQGLVLADFTSNTTIDETKQLLKEAAGDNTPLHKLTNTPDPSLVKVSQEEAIEKVKSLFPVLKNSKSQLSSIELGVNNSYPAPRNQMVWTMNWSYSEKNVTYGFSSSVDAITGDLIQGYIHNIYQNDEFYPPKLNREEALKKAKQLIVKAVSSIELDDLHLNHTGSSFDDSLFGPMKYGFTFDVYKNGVPSDAQYIRISISSNGDLLDFSRPSDHFYYPSATPKITLEEVKKKQEEKLNVQLKYVPVFGSNKVNNWVLAWGLDRNTALISIDANSGRSLDNEGNFISDQGITYASIDQGKTIFQPRKSSVELTGEEAANIVKKILKVPDDRTLMTQSVRNDYWNKDRKVWSLTWQSPDQTSLGALPDRTTAEVDVLTGEIINYYYQEFPTIGLGVVAPDMNKKDVTAKLSEEALKNKAIEWIQLLYNDASTNLKLVNRNSTHSTKNEKEFTYSFERFYNDIVVEGNAASLVLDDQGNVISYNSNHYNLSKMPKDPKIKISKEKAQEIYASLVQQQLQYKNFGSQIVNGTYSEPDIRLVYTTEFKDKQKNNTVLDAITGQWTKVYEELSVNQEDLTQVSDIKGHWAEKQLKILLAYNLLDIKEGMVQPNEVLTQGQWLSIIAKAVNPYYQSYGSIINNQNQDIAGISPEHEYYALASFALERQWISDKEVLNLNEALTREKLAVQLASILKYNKIAKFMENDTTVAKLRDISQIKHRGEVALVMKLGLLKPTNERFNGKAKVTRAEAAAVIMRMVELQGKIDSKLTDR</sequence>
<keyword evidence="3" id="KW-1185">Reference proteome</keyword>
<organism evidence="2 3">
    <name type="scientific">Paenibacillus turicensis</name>
    <dbReference type="NCBI Taxonomy" id="160487"/>
    <lineage>
        <taxon>Bacteria</taxon>
        <taxon>Bacillati</taxon>
        <taxon>Bacillota</taxon>
        <taxon>Bacilli</taxon>
        <taxon>Bacillales</taxon>
        <taxon>Paenibacillaceae</taxon>
        <taxon>Paenibacillus</taxon>
    </lineage>
</organism>
<evidence type="ECO:0000313" key="3">
    <source>
        <dbReference type="Proteomes" id="UP001519272"/>
    </source>
</evidence>
<evidence type="ECO:0000259" key="1">
    <source>
        <dbReference type="PROSITE" id="PS51272"/>
    </source>
</evidence>
<gene>
    <name evidence="2" type="ORF">J2Z32_002279</name>
</gene>
<dbReference type="EMBL" id="JAGGKG010000009">
    <property type="protein sequence ID" value="MBP1905649.1"/>
    <property type="molecule type" value="Genomic_DNA"/>
</dbReference>
<accession>A0ABS4FSV9</accession>
<feature type="domain" description="SLH" evidence="1">
    <location>
        <begin position="727"/>
        <end position="789"/>
    </location>
</feature>
<dbReference type="Pfam" id="PF16244">
    <property type="entry name" value="DUF4901"/>
    <property type="match status" value="2"/>
</dbReference>
<proteinExistence type="predicted"/>
<dbReference type="InterPro" id="IPR001119">
    <property type="entry name" value="SLH_dom"/>
</dbReference>
<dbReference type="Proteomes" id="UP001519272">
    <property type="component" value="Unassembled WGS sequence"/>
</dbReference>
<comment type="caution">
    <text evidence="2">The sequence shown here is derived from an EMBL/GenBank/DDBJ whole genome shotgun (WGS) entry which is preliminary data.</text>
</comment>
<protein>
    <recommendedName>
        <fullName evidence="1">SLH domain-containing protein</fullName>
    </recommendedName>
</protein>
<dbReference type="PROSITE" id="PS51272">
    <property type="entry name" value="SLH"/>
    <property type="match status" value="1"/>
</dbReference>
<reference evidence="2 3" key="1">
    <citation type="submission" date="2021-03" db="EMBL/GenBank/DDBJ databases">
        <title>Genomic Encyclopedia of Type Strains, Phase IV (KMG-IV): sequencing the most valuable type-strain genomes for metagenomic binning, comparative biology and taxonomic classification.</title>
        <authorList>
            <person name="Goeker M."/>
        </authorList>
    </citation>
    <scope>NUCLEOTIDE SEQUENCE [LARGE SCALE GENOMIC DNA]</scope>
    <source>
        <strain evidence="2 3">DSM 14349</strain>
    </source>
</reference>
<dbReference type="InterPro" id="IPR032599">
    <property type="entry name" value="YcdB/YcdC_rep_domain"/>
</dbReference>
<evidence type="ECO:0000313" key="2">
    <source>
        <dbReference type="EMBL" id="MBP1905649.1"/>
    </source>
</evidence>